<proteinExistence type="predicted"/>
<keyword evidence="3" id="KW-1185">Reference proteome</keyword>
<dbReference type="AlphaFoldDB" id="A0A5N7MLJ5"/>
<accession>A0A5N7MLJ5</accession>
<feature type="compositionally biased region" description="Basic and acidic residues" evidence="1">
    <location>
        <begin position="89"/>
        <end position="99"/>
    </location>
</feature>
<feature type="region of interest" description="Disordered" evidence="1">
    <location>
        <begin position="80"/>
        <end position="107"/>
    </location>
</feature>
<protein>
    <submittedName>
        <fullName evidence="2">Uncharacterized protein</fullName>
    </submittedName>
</protein>
<organism evidence="2 3">
    <name type="scientific">Microvirga tunisiensis</name>
    <dbReference type="NCBI Taxonomy" id="2108360"/>
    <lineage>
        <taxon>Bacteria</taxon>
        <taxon>Pseudomonadati</taxon>
        <taxon>Pseudomonadota</taxon>
        <taxon>Alphaproteobacteria</taxon>
        <taxon>Hyphomicrobiales</taxon>
        <taxon>Methylobacteriaceae</taxon>
        <taxon>Microvirga</taxon>
    </lineage>
</organism>
<reference evidence="2 3" key="1">
    <citation type="journal article" date="2019" name="Syst. Appl. Microbiol.">
        <title>Microvirga tunisiensis sp. nov., a root nodule symbiotic bacterium isolated from Lupinus micranthus and L. luteus grown in Northern Tunisia.</title>
        <authorList>
            <person name="Msaddak A."/>
            <person name="Rejili M."/>
            <person name="Duran D."/>
            <person name="Mars M."/>
            <person name="Palacios J.M."/>
            <person name="Ruiz-Argueso T."/>
            <person name="Rey L."/>
            <person name="Imperial J."/>
        </authorList>
    </citation>
    <scope>NUCLEOTIDE SEQUENCE [LARGE SCALE GENOMIC DNA]</scope>
    <source>
        <strain evidence="2 3">Lmie10</strain>
    </source>
</reference>
<dbReference type="OrthoDB" id="9926130at2"/>
<evidence type="ECO:0000256" key="1">
    <source>
        <dbReference type="SAM" id="MobiDB-lite"/>
    </source>
</evidence>
<name>A0A5N7MLJ5_9HYPH</name>
<gene>
    <name evidence="2" type="ORF">FS320_22930</name>
</gene>
<dbReference type="RefSeq" id="WP_152714249.1">
    <property type="nucleotide sequence ID" value="NZ_VOSJ01000115.1"/>
</dbReference>
<evidence type="ECO:0000313" key="3">
    <source>
        <dbReference type="Proteomes" id="UP000403266"/>
    </source>
</evidence>
<comment type="caution">
    <text evidence="2">The sequence shown here is derived from an EMBL/GenBank/DDBJ whole genome shotgun (WGS) entry which is preliminary data.</text>
</comment>
<sequence length="107" mass="11106">MAKGRVPKSITVRIPKALRKSPLVKSLLANKADYGLLASAFVAAGSAAALALTRPSAGERQASEPVRADWCGRDIVVRVGTNGSGTHNPAEKGNPKDSDAFYSADGE</sequence>
<dbReference type="EMBL" id="VOSK01000115">
    <property type="protein sequence ID" value="MPR27941.1"/>
    <property type="molecule type" value="Genomic_DNA"/>
</dbReference>
<evidence type="ECO:0000313" key="2">
    <source>
        <dbReference type="EMBL" id="MPR27941.1"/>
    </source>
</evidence>
<dbReference type="Proteomes" id="UP000403266">
    <property type="component" value="Unassembled WGS sequence"/>
</dbReference>